<sequence>MSESIYLSRLVPVVIRVYLKQDPSIEVLVKTTETGVRAKLKSIRRDISYQKFPRWAPFANQPQACKTDTTGWAFEFVE</sequence>
<name>A0A6J5N6B8_9CAUD</name>
<protein>
    <submittedName>
        <fullName evidence="2">Uncharacterized protein</fullName>
    </submittedName>
</protein>
<proteinExistence type="predicted"/>
<evidence type="ECO:0000313" key="2">
    <source>
        <dbReference type="EMBL" id="CAB4154649.1"/>
    </source>
</evidence>
<gene>
    <name evidence="1" type="ORF">UFOVP284_1</name>
    <name evidence="2" type="ORF">UFOVP646_21</name>
</gene>
<dbReference type="EMBL" id="LR796299">
    <property type="protein sequence ID" value="CAB4135289.1"/>
    <property type="molecule type" value="Genomic_DNA"/>
</dbReference>
<dbReference type="EMBL" id="LR796616">
    <property type="protein sequence ID" value="CAB4154649.1"/>
    <property type="molecule type" value="Genomic_DNA"/>
</dbReference>
<organism evidence="2">
    <name type="scientific">uncultured Caudovirales phage</name>
    <dbReference type="NCBI Taxonomy" id="2100421"/>
    <lineage>
        <taxon>Viruses</taxon>
        <taxon>Duplodnaviria</taxon>
        <taxon>Heunggongvirae</taxon>
        <taxon>Uroviricota</taxon>
        <taxon>Caudoviricetes</taxon>
        <taxon>Peduoviridae</taxon>
        <taxon>Maltschvirus</taxon>
        <taxon>Maltschvirus maltsch</taxon>
    </lineage>
</organism>
<evidence type="ECO:0000313" key="1">
    <source>
        <dbReference type="EMBL" id="CAB4135289.1"/>
    </source>
</evidence>
<reference evidence="2" key="1">
    <citation type="submission" date="2020-04" db="EMBL/GenBank/DDBJ databases">
        <authorList>
            <person name="Chiriac C."/>
            <person name="Salcher M."/>
            <person name="Ghai R."/>
            <person name="Kavagutti S V."/>
        </authorList>
    </citation>
    <scope>NUCLEOTIDE SEQUENCE</scope>
</reference>
<accession>A0A6J5N6B8</accession>